<dbReference type="PROSITE" id="PS51257">
    <property type="entry name" value="PROKAR_LIPOPROTEIN"/>
    <property type="match status" value="1"/>
</dbReference>
<evidence type="ECO:0000313" key="3">
    <source>
        <dbReference type="Proteomes" id="UP000187148"/>
    </source>
</evidence>
<proteinExistence type="predicted"/>
<dbReference type="InterPro" id="IPR055903">
    <property type="entry name" value="DUF7480"/>
</dbReference>
<dbReference type="NCBIfam" id="NF045617">
    <property type="entry name" value="mostly_LP"/>
    <property type="match status" value="1"/>
</dbReference>
<accession>A0A807LCU7</accession>
<dbReference type="KEGG" id="kco:BWI95_02695"/>
<dbReference type="InterPro" id="IPR054657">
    <property type="entry name" value="T6SS_periplasmic_put"/>
</dbReference>
<keyword evidence="3" id="KW-1185">Reference proteome</keyword>
<dbReference type="AlphaFoldDB" id="A0A807LCU7"/>
<dbReference type="Pfam" id="PF24295">
    <property type="entry name" value="DUF7480"/>
    <property type="match status" value="1"/>
</dbReference>
<dbReference type="Proteomes" id="UP000187148">
    <property type="component" value="Chromosome"/>
</dbReference>
<sequence length="132" mass="14618">MMRANMLLIAVCMLSGCIGFLDKMTREVPTNLFLMNHEVCAVSIMKPGEKMVSAEIFSTDEGKRFELFPDKPRYIAAGDCLPMFSTAFRAGEKYAYSWNVVPVKGDAYLITAQFTLSTDSAGHLSVSDTSIR</sequence>
<reference evidence="2 3" key="1">
    <citation type="submission" date="2017-01" db="EMBL/GenBank/DDBJ databases">
        <authorList>
            <person name="Cao J.-M."/>
        </authorList>
    </citation>
    <scope>NUCLEOTIDE SEQUENCE [LARGE SCALE GENOMIC DNA]</scope>
    <source>
        <strain evidence="2 3">888-76</strain>
    </source>
</reference>
<dbReference type="EMBL" id="CP019445">
    <property type="protein sequence ID" value="APZ04051.1"/>
    <property type="molecule type" value="Genomic_DNA"/>
</dbReference>
<evidence type="ECO:0000313" key="2">
    <source>
        <dbReference type="EMBL" id="APZ04051.1"/>
    </source>
</evidence>
<protein>
    <recommendedName>
        <fullName evidence="1">DUF7480 domain-containing protein</fullName>
    </recommendedName>
</protein>
<organism evidence="2 3">
    <name type="scientific">Kosakonia cowanii JCM 10956 = DSM 18146</name>
    <dbReference type="NCBI Taxonomy" id="1300165"/>
    <lineage>
        <taxon>Bacteria</taxon>
        <taxon>Pseudomonadati</taxon>
        <taxon>Pseudomonadota</taxon>
        <taxon>Gammaproteobacteria</taxon>
        <taxon>Enterobacterales</taxon>
        <taxon>Enterobacteriaceae</taxon>
        <taxon>Kosakonia</taxon>
    </lineage>
</organism>
<evidence type="ECO:0000259" key="1">
    <source>
        <dbReference type="Pfam" id="PF24295"/>
    </source>
</evidence>
<name>A0A807LCU7_9ENTR</name>
<gene>
    <name evidence="2" type="ORF">BWI95_02695</name>
</gene>
<dbReference type="RefSeq" id="WP_076768963.1">
    <property type="nucleotide sequence ID" value="NZ_CP019445.1"/>
</dbReference>
<feature type="domain" description="DUF7480" evidence="1">
    <location>
        <begin position="28"/>
        <end position="118"/>
    </location>
</feature>